<evidence type="ECO:0000256" key="5">
    <source>
        <dbReference type="ARBA" id="ARBA00029447"/>
    </source>
</evidence>
<dbReference type="PROSITE" id="PS50111">
    <property type="entry name" value="CHEMOTAXIS_TRANSDUC_2"/>
    <property type="match status" value="1"/>
</dbReference>
<gene>
    <name evidence="10" type="ORF">D3P08_17270</name>
</gene>
<keyword evidence="2" id="KW-1003">Cell membrane</keyword>
<dbReference type="PANTHER" id="PTHR32089">
    <property type="entry name" value="METHYL-ACCEPTING CHEMOTAXIS PROTEIN MCPB"/>
    <property type="match status" value="1"/>
</dbReference>
<dbReference type="AlphaFoldDB" id="A0A3A1UVM1"/>
<keyword evidence="7" id="KW-0812">Transmembrane</keyword>
<dbReference type="GO" id="GO:0006935">
    <property type="term" value="P:chemotaxis"/>
    <property type="evidence" value="ECO:0007669"/>
    <property type="project" value="UniProtKB-ARBA"/>
</dbReference>
<feature type="transmembrane region" description="Helical" evidence="7">
    <location>
        <begin position="37"/>
        <end position="60"/>
    </location>
</feature>
<evidence type="ECO:0000256" key="6">
    <source>
        <dbReference type="PROSITE-ProRule" id="PRU00284"/>
    </source>
</evidence>
<evidence type="ECO:0000259" key="9">
    <source>
        <dbReference type="PROSITE" id="PS50885"/>
    </source>
</evidence>
<comment type="caution">
    <text evidence="10">The sequence shown here is derived from an EMBL/GenBank/DDBJ whole genome shotgun (WGS) entry which is preliminary data.</text>
</comment>
<organism evidence="10 11">
    <name type="scientific">Paenibacillus nanensis</name>
    <dbReference type="NCBI Taxonomy" id="393251"/>
    <lineage>
        <taxon>Bacteria</taxon>
        <taxon>Bacillati</taxon>
        <taxon>Bacillota</taxon>
        <taxon>Bacilli</taxon>
        <taxon>Bacillales</taxon>
        <taxon>Paenibacillaceae</taxon>
        <taxon>Paenibacillus</taxon>
    </lineage>
</organism>
<dbReference type="PROSITE" id="PS50885">
    <property type="entry name" value="HAMP"/>
    <property type="match status" value="1"/>
</dbReference>
<accession>A0A3A1UVM1</accession>
<dbReference type="PANTHER" id="PTHR32089:SF112">
    <property type="entry name" value="LYSOZYME-LIKE PROTEIN-RELATED"/>
    <property type="match status" value="1"/>
</dbReference>
<dbReference type="SMART" id="SM00304">
    <property type="entry name" value="HAMP"/>
    <property type="match status" value="2"/>
</dbReference>
<dbReference type="GO" id="GO:0007165">
    <property type="term" value="P:signal transduction"/>
    <property type="evidence" value="ECO:0007669"/>
    <property type="project" value="UniProtKB-KW"/>
</dbReference>
<dbReference type="GO" id="GO:0005886">
    <property type="term" value="C:plasma membrane"/>
    <property type="evidence" value="ECO:0007669"/>
    <property type="project" value="UniProtKB-SubCell"/>
</dbReference>
<dbReference type="SUPFAM" id="SSF58104">
    <property type="entry name" value="Methyl-accepting chemotaxis protein (MCP) signaling domain"/>
    <property type="match status" value="1"/>
</dbReference>
<dbReference type="CDD" id="cd06225">
    <property type="entry name" value="HAMP"/>
    <property type="match status" value="1"/>
</dbReference>
<evidence type="ECO:0000256" key="3">
    <source>
        <dbReference type="ARBA" id="ARBA00023136"/>
    </source>
</evidence>
<dbReference type="InterPro" id="IPR004089">
    <property type="entry name" value="MCPsignal_dom"/>
</dbReference>
<dbReference type="Proteomes" id="UP000266482">
    <property type="component" value="Unassembled WGS sequence"/>
</dbReference>
<evidence type="ECO:0000256" key="2">
    <source>
        <dbReference type="ARBA" id="ARBA00022475"/>
    </source>
</evidence>
<dbReference type="Gene3D" id="1.10.287.950">
    <property type="entry name" value="Methyl-accepting chemotaxis protein"/>
    <property type="match status" value="1"/>
</dbReference>
<keyword evidence="11" id="KW-1185">Reference proteome</keyword>
<feature type="domain" description="HAMP" evidence="9">
    <location>
        <begin position="253"/>
        <end position="305"/>
    </location>
</feature>
<protein>
    <submittedName>
        <fullName evidence="10">Methyl-accepting chemotaxis protein</fullName>
    </submittedName>
</protein>
<evidence type="ECO:0000313" key="11">
    <source>
        <dbReference type="Proteomes" id="UP000266482"/>
    </source>
</evidence>
<dbReference type="Gene3D" id="6.10.340.10">
    <property type="match status" value="1"/>
</dbReference>
<dbReference type="InterPro" id="IPR003660">
    <property type="entry name" value="HAMP_dom"/>
</dbReference>
<dbReference type="SMART" id="SM00283">
    <property type="entry name" value="MA"/>
    <property type="match status" value="1"/>
</dbReference>
<evidence type="ECO:0000256" key="1">
    <source>
        <dbReference type="ARBA" id="ARBA00004236"/>
    </source>
</evidence>
<comment type="similarity">
    <text evidence="5">Belongs to the methyl-accepting chemotaxis (MCP) protein family.</text>
</comment>
<proteinExistence type="inferred from homology"/>
<feature type="domain" description="Methyl-accepting transducer" evidence="8">
    <location>
        <begin position="324"/>
        <end position="560"/>
    </location>
</feature>
<keyword evidence="7" id="KW-1133">Transmembrane helix</keyword>
<evidence type="ECO:0000313" key="10">
    <source>
        <dbReference type="EMBL" id="RIX51222.1"/>
    </source>
</evidence>
<dbReference type="Pfam" id="PF00672">
    <property type="entry name" value="HAMP"/>
    <property type="match status" value="1"/>
</dbReference>
<dbReference type="OrthoDB" id="369835at2"/>
<keyword evidence="3 7" id="KW-0472">Membrane</keyword>
<name>A0A3A1UVM1_9BACL</name>
<reference evidence="10 11" key="1">
    <citation type="submission" date="2018-09" db="EMBL/GenBank/DDBJ databases">
        <title>Paenibacillus aracenensis nov. sp. isolated from a cave in southern Spain.</title>
        <authorList>
            <person name="Jurado V."/>
            <person name="Gutierrez-Patricio S."/>
            <person name="Gonzalez-Pimentel J.L."/>
            <person name="Miller A.Z."/>
            <person name="Laiz L."/>
            <person name="Saiz-Jimenez C."/>
        </authorList>
    </citation>
    <scope>NUCLEOTIDE SEQUENCE [LARGE SCALE GENOMIC DNA]</scope>
    <source>
        <strain evidence="10 11">DSM 22867</strain>
    </source>
</reference>
<comment type="subcellular location">
    <subcellularLocation>
        <location evidence="1">Cell membrane</location>
    </subcellularLocation>
</comment>
<evidence type="ECO:0000256" key="4">
    <source>
        <dbReference type="ARBA" id="ARBA00023224"/>
    </source>
</evidence>
<keyword evidence="4 6" id="KW-0807">Transducer</keyword>
<evidence type="ECO:0000256" key="7">
    <source>
        <dbReference type="SAM" id="Phobius"/>
    </source>
</evidence>
<sequence length="610" mass="65889">MSNNFMIGLGIESTQSSYIHLLHEEVRNFMFKWKDRSLVVTSSIFLAVLLIAVISVTQWMSYAAQRGAFDNEIVSTGTTLGYQMEFEFGTTTHASDELLNQQTSESEPFTILRNKFDAMVRNEHITSAYIYLPEVKEQDGESIITMLQGNAELEKVGFGPGATYSMPSVTSIAFQTALEKGDAWSPIYEDEIGSWITYFKKIEDPQGNTVGVFGLDFDVNELKNNIVSMIVESIVWALILIAAAVAIVVVLVRLVLKPLRRLAEVAELAAAGDLTLAVPVRSNNEIGQVSKSFNAMIASLRQLTGEIRSNTSELAGAAESMQQSADQTSRATEEVTSAIQEVAAGSDTQLQSFQECQRAMNEMAIGIGRIAESASSVSEMAAGTTALASEGGTVIEHTQRQMQEVEQHIEHTVSVLHELKEHSDQISDILGMISEVANQTNLLALNASIEAARAGEHGKGFAVVAVEIRKLAERSKASSDQIGAILTSIGSRSREAASAMEHSVSAVRTGSAVSKQAEEAFRSIVESIKQVSEQVQEVSAAAQQMSASSEQVAASLDQLEQITHDSASNAQRVAAASEEQLASMQEVASASEQLRSMASNLKDAVSRFKT</sequence>
<evidence type="ECO:0000259" key="8">
    <source>
        <dbReference type="PROSITE" id="PS50111"/>
    </source>
</evidence>
<dbReference type="FunFam" id="1.10.287.950:FF:000001">
    <property type="entry name" value="Methyl-accepting chemotaxis sensory transducer"/>
    <property type="match status" value="1"/>
</dbReference>
<dbReference type="Pfam" id="PF00015">
    <property type="entry name" value="MCPsignal"/>
    <property type="match status" value="1"/>
</dbReference>
<dbReference type="CDD" id="cd11386">
    <property type="entry name" value="MCP_signal"/>
    <property type="match status" value="1"/>
</dbReference>
<dbReference type="EMBL" id="QXQA01000011">
    <property type="protein sequence ID" value="RIX51222.1"/>
    <property type="molecule type" value="Genomic_DNA"/>
</dbReference>
<feature type="transmembrane region" description="Helical" evidence="7">
    <location>
        <begin position="234"/>
        <end position="256"/>
    </location>
</feature>